<evidence type="ECO:0000259" key="9">
    <source>
        <dbReference type="Pfam" id="PF04909"/>
    </source>
</evidence>
<evidence type="ECO:0000256" key="3">
    <source>
        <dbReference type="ARBA" id="ARBA00022793"/>
    </source>
</evidence>
<dbReference type="Pfam" id="PF04909">
    <property type="entry name" value="Amidohydro_2"/>
    <property type="match status" value="1"/>
</dbReference>
<dbReference type="InterPro" id="IPR006680">
    <property type="entry name" value="Amidohydro-rel"/>
</dbReference>
<dbReference type="Gene3D" id="3.20.20.140">
    <property type="entry name" value="Metal-dependent hydrolases"/>
    <property type="match status" value="1"/>
</dbReference>
<sequence>MAKATDGYTGDPKTTQLRSLATNPLLPGLIDTHHHVIPPFLRQAMADSPHLSKGMRTPTWTPQTTLSFMASNGIETSILSCALPLAVLAPETPTKAATLAREVNDYLASLRTEHPTQIGFFASLPSLEDTKTCIEEIRYALDDLHTDGVLLFTSYNSKYLGHPDFESVWAELNARGAVVFTHPTIEGAAENCIQEPFTIPPPLLDWTHETSRAAMHLIRTNTPRRFPDCRIILSHGGGTLPFIAGRMADLQTRISGKSEEEFLEDARRFYFDIALVGPPVTPLQLVLEFAESGHVLFGTDFPFVAAEGAARRWEGVTVDGGENLVMETRNAAQVLFPRLRG</sequence>
<comment type="caution">
    <text evidence="10">The sequence shown here is derived from an EMBL/GenBank/DDBJ whole genome shotgun (WGS) entry which is preliminary data.</text>
</comment>
<evidence type="ECO:0000256" key="6">
    <source>
        <dbReference type="ARBA" id="ARBA00036832"/>
    </source>
</evidence>
<evidence type="ECO:0000256" key="2">
    <source>
        <dbReference type="ARBA" id="ARBA00022723"/>
    </source>
</evidence>
<dbReference type="CDD" id="cd01292">
    <property type="entry name" value="metallo-dependent_hydrolases"/>
    <property type="match status" value="1"/>
</dbReference>
<gene>
    <name evidence="10" type="ORF">BJX66DRAFT_322066</name>
</gene>
<dbReference type="Proteomes" id="UP001610563">
    <property type="component" value="Unassembled WGS sequence"/>
</dbReference>
<dbReference type="EMBL" id="JBFTWV010000007">
    <property type="protein sequence ID" value="KAL2799511.1"/>
    <property type="molecule type" value="Genomic_DNA"/>
</dbReference>
<reference evidence="10 11" key="1">
    <citation type="submission" date="2024-07" db="EMBL/GenBank/DDBJ databases">
        <title>Section-level genome sequencing and comparative genomics of Aspergillus sections Usti and Cavernicolus.</title>
        <authorList>
            <consortium name="Lawrence Berkeley National Laboratory"/>
            <person name="Nybo J.L."/>
            <person name="Vesth T.C."/>
            <person name="Theobald S."/>
            <person name="Frisvad J.C."/>
            <person name="Larsen T.O."/>
            <person name="Kjaerboelling I."/>
            <person name="Rothschild-Mancinelli K."/>
            <person name="Lyhne E.K."/>
            <person name="Kogle M.E."/>
            <person name="Barry K."/>
            <person name="Clum A."/>
            <person name="Na H."/>
            <person name="Ledsgaard L."/>
            <person name="Lin J."/>
            <person name="Lipzen A."/>
            <person name="Kuo A."/>
            <person name="Riley R."/>
            <person name="Mondo S."/>
            <person name="Labutti K."/>
            <person name="Haridas S."/>
            <person name="Pangalinan J."/>
            <person name="Salamov A.A."/>
            <person name="Simmons B.A."/>
            <person name="Magnuson J.K."/>
            <person name="Chen J."/>
            <person name="Drula E."/>
            <person name="Henrissat B."/>
            <person name="Wiebenga A."/>
            <person name="Lubbers R.J."/>
            <person name="Gomes A.C."/>
            <person name="Makela M.R."/>
            <person name="Stajich J."/>
            <person name="Grigoriev I.V."/>
            <person name="Mortensen U.H."/>
            <person name="De Vries R.P."/>
            <person name="Baker S.E."/>
            <person name="Andersen M.R."/>
        </authorList>
    </citation>
    <scope>NUCLEOTIDE SEQUENCE [LARGE SCALE GENOMIC DNA]</scope>
    <source>
        <strain evidence="10 11">CBS 209.92</strain>
    </source>
</reference>
<keyword evidence="5 8" id="KW-0456">Lyase</keyword>
<feature type="domain" description="Amidohydrolase-related" evidence="9">
    <location>
        <begin position="30"/>
        <end position="315"/>
    </location>
</feature>
<dbReference type="SUPFAM" id="SSF51556">
    <property type="entry name" value="Metallo-dependent hydrolases"/>
    <property type="match status" value="1"/>
</dbReference>
<name>A0ABR4GKB8_9EURO</name>
<dbReference type="PANTHER" id="PTHR21240:SF29">
    <property type="entry name" value="AMIDOHYDROLASE-RELATED DOMAIN-CONTAINING PROTEIN"/>
    <property type="match status" value="1"/>
</dbReference>
<evidence type="ECO:0000313" key="10">
    <source>
        <dbReference type="EMBL" id="KAL2799511.1"/>
    </source>
</evidence>
<evidence type="ECO:0000313" key="11">
    <source>
        <dbReference type="Proteomes" id="UP001610563"/>
    </source>
</evidence>
<keyword evidence="4" id="KW-0862">Zinc</keyword>
<comment type="similarity">
    <text evidence="1">Belongs to the metallo-dependent hydrolases superfamily. ACMSD family.</text>
</comment>
<dbReference type="PANTHER" id="PTHR21240">
    <property type="entry name" value="2-AMINO-3-CARBOXYLMUCONATE-6-SEMIALDEHYDE DECARBOXYLASE"/>
    <property type="match status" value="1"/>
</dbReference>
<protein>
    <recommendedName>
        <fullName evidence="7">6-methylsalicylate decarboxylase</fullName>
        <ecNumber evidence="7">4.1.1.52</ecNumber>
    </recommendedName>
</protein>
<keyword evidence="2" id="KW-0479">Metal-binding</keyword>
<organism evidence="10 11">
    <name type="scientific">Aspergillus keveii</name>
    <dbReference type="NCBI Taxonomy" id="714993"/>
    <lineage>
        <taxon>Eukaryota</taxon>
        <taxon>Fungi</taxon>
        <taxon>Dikarya</taxon>
        <taxon>Ascomycota</taxon>
        <taxon>Pezizomycotina</taxon>
        <taxon>Eurotiomycetes</taxon>
        <taxon>Eurotiomycetidae</taxon>
        <taxon>Eurotiales</taxon>
        <taxon>Aspergillaceae</taxon>
        <taxon>Aspergillus</taxon>
        <taxon>Aspergillus subgen. Nidulantes</taxon>
    </lineage>
</organism>
<evidence type="ECO:0000256" key="4">
    <source>
        <dbReference type="ARBA" id="ARBA00022833"/>
    </source>
</evidence>
<dbReference type="InterPro" id="IPR032465">
    <property type="entry name" value="ACMSD"/>
</dbReference>
<evidence type="ECO:0000256" key="5">
    <source>
        <dbReference type="ARBA" id="ARBA00023239"/>
    </source>
</evidence>
<proteinExistence type="inferred from homology"/>
<evidence type="ECO:0000256" key="1">
    <source>
        <dbReference type="ARBA" id="ARBA00005871"/>
    </source>
</evidence>
<dbReference type="InterPro" id="IPR032466">
    <property type="entry name" value="Metal_Hydrolase"/>
</dbReference>
<evidence type="ECO:0000256" key="7">
    <source>
        <dbReference type="ARBA" id="ARBA00038889"/>
    </source>
</evidence>
<accession>A0ABR4GKB8</accession>
<comment type="catalytic activity">
    <reaction evidence="6">
        <text>6-methylsalicylate + H(+) = 3-methylphenol + CO2</text>
        <dbReference type="Rhea" id="RHEA:23112"/>
        <dbReference type="ChEBI" id="CHEBI:15378"/>
        <dbReference type="ChEBI" id="CHEBI:16526"/>
        <dbReference type="ChEBI" id="CHEBI:17231"/>
        <dbReference type="ChEBI" id="CHEBI:36658"/>
        <dbReference type="EC" id="4.1.1.52"/>
    </reaction>
    <physiologicalReaction direction="left-to-right" evidence="6">
        <dbReference type="Rhea" id="RHEA:23113"/>
    </physiologicalReaction>
</comment>
<keyword evidence="3 8" id="KW-0210">Decarboxylase</keyword>
<keyword evidence="11" id="KW-1185">Reference proteome</keyword>
<evidence type="ECO:0000256" key="8">
    <source>
        <dbReference type="RuleBase" id="RU366045"/>
    </source>
</evidence>
<dbReference type="EC" id="4.1.1.52" evidence="7"/>